<comment type="pathway">
    <text evidence="2">Glycolipid biosynthesis; glycosylphosphatidylinositol-anchor biosynthesis.</text>
</comment>
<accession>C1MV77</accession>
<keyword evidence="13" id="KW-1185">Reference proteome</keyword>
<comment type="subcellular location">
    <subcellularLocation>
        <location evidence="1">Endoplasmic reticulum membrane</location>
        <topology evidence="1">Multi-pass membrane protein</topology>
    </subcellularLocation>
</comment>
<protein>
    <submittedName>
        <fullName evidence="12">Predicted protein</fullName>
    </submittedName>
</protein>
<evidence type="ECO:0000256" key="7">
    <source>
        <dbReference type="ARBA" id="ARBA00022989"/>
    </source>
</evidence>
<feature type="transmembrane region" description="Helical" evidence="10">
    <location>
        <begin position="385"/>
        <end position="410"/>
    </location>
</feature>
<feature type="transmembrane region" description="Helical" evidence="10">
    <location>
        <begin position="347"/>
        <end position="365"/>
    </location>
</feature>
<feature type="signal peptide" evidence="11">
    <location>
        <begin position="1"/>
        <end position="23"/>
    </location>
</feature>
<dbReference type="InterPro" id="IPR009600">
    <property type="entry name" value="PIG-U"/>
</dbReference>
<evidence type="ECO:0000256" key="2">
    <source>
        <dbReference type="ARBA" id="ARBA00004687"/>
    </source>
</evidence>
<dbReference type="EMBL" id="GG663740">
    <property type="protein sequence ID" value="EEH56751.1"/>
    <property type="molecule type" value="Genomic_DNA"/>
</dbReference>
<dbReference type="Pfam" id="PF06728">
    <property type="entry name" value="PIG-U"/>
    <property type="match status" value="1"/>
</dbReference>
<comment type="similarity">
    <text evidence="3">Belongs to the PIGU family.</text>
</comment>
<keyword evidence="7 10" id="KW-1133">Transmembrane helix</keyword>
<proteinExistence type="inferred from homology"/>
<evidence type="ECO:0000256" key="9">
    <source>
        <dbReference type="SAM" id="MobiDB-lite"/>
    </source>
</evidence>
<feature type="transmembrane region" description="Helical" evidence="10">
    <location>
        <begin position="321"/>
        <end position="340"/>
    </location>
</feature>
<dbReference type="RefSeq" id="XP_003059619.1">
    <property type="nucleotide sequence ID" value="XM_003059573.1"/>
</dbReference>
<dbReference type="eggNOG" id="KOG2552">
    <property type="taxonomic scope" value="Eukaryota"/>
</dbReference>
<gene>
    <name evidence="12" type="ORF">MICPUCDRAFT_59084</name>
</gene>
<keyword evidence="11" id="KW-0732">Signal</keyword>
<dbReference type="KEGG" id="mpp:MICPUCDRAFT_59084"/>
<evidence type="ECO:0000256" key="3">
    <source>
        <dbReference type="ARBA" id="ARBA00010026"/>
    </source>
</evidence>
<feature type="transmembrane region" description="Helical" evidence="10">
    <location>
        <begin position="158"/>
        <end position="184"/>
    </location>
</feature>
<dbReference type="Proteomes" id="UP000001876">
    <property type="component" value="Unassembled WGS sequence"/>
</dbReference>
<dbReference type="PANTHER" id="PTHR13121">
    <property type="entry name" value="GPI TRANSAMIDASE COMPONENT PIG-U"/>
    <property type="match status" value="1"/>
</dbReference>
<dbReference type="OrthoDB" id="498246at2759"/>
<dbReference type="PANTHER" id="PTHR13121:SF0">
    <property type="entry name" value="PHOSPHATIDYLINOSITOL GLYCAN ANCHOR BIOSYNTHESIS CLASS U PROTEIN"/>
    <property type="match status" value="1"/>
</dbReference>
<feature type="transmembrane region" description="Helical" evidence="10">
    <location>
        <begin position="259"/>
        <end position="278"/>
    </location>
</feature>
<dbReference type="GeneID" id="9684767"/>
<evidence type="ECO:0000256" key="5">
    <source>
        <dbReference type="ARBA" id="ARBA00022692"/>
    </source>
</evidence>
<name>C1MV77_MICPC</name>
<keyword evidence="5 10" id="KW-0812">Transmembrane</keyword>
<feature type="chain" id="PRO_5002912096" evidence="11">
    <location>
        <begin position="24"/>
        <end position="489"/>
    </location>
</feature>
<feature type="region of interest" description="Disordered" evidence="9">
    <location>
        <begin position="470"/>
        <end position="489"/>
    </location>
</feature>
<dbReference type="STRING" id="564608.C1MV77"/>
<feature type="transmembrane region" description="Helical" evidence="10">
    <location>
        <begin position="90"/>
        <end position="108"/>
    </location>
</feature>
<evidence type="ECO:0000256" key="6">
    <source>
        <dbReference type="ARBA" id="ARBA00022824"/>
    </source>
</evidence>
<dbReference type="GO" id="GO:0042765">
    <property type="term" value="C:GPI-anchor transamidase complex"/>
    <property type="evidence" value="ECO:0007669"/>
    <property type="project" value="InterPro"/>
</dbReference>
<evidence type="ECO:0000256" key="10">
    <source>
        <dbReference type="SAM" id="Phobius"/>
    </source>
</evidence>
<evidence type="ECO:0000256" key="4">
    <source>
        <dbReference type="ARBA" id="ARBA00022502"/>
    </source>
</evidence>
<evidence type="ECO:0000256" key="8">
    <source>
        <dbReference type="ARBA" id="ARBA00023136"/>
    </source>
</evidence>
<keyword evidence="6" id="KW-0256">Endoplasmic reticulum</keyword>
<feature type="transmembrane region" description="Helical" evidence="10">
    <location>
        <begin position="422"/>
        <end position="440"/>
    </location>
</feature>
<dbReference type="UniPathway" id="UPA00196"/>
<dbReference type="GO" id="GO:0016255">
    <property type="term" value="P:attachment of GPI anchor to protein"/>
    <property type="evidence" value="ECO:0007669"/>
    <property type="project" value="InterPro"/>
</dbReference>
<keyword evidence="4" id="KW-0337">GPI-anchor biosynthesis</keyword>
<evidence type="ECO:0000256" key="11">
    <source>
        <dbReference type="SAM" id="SignalP"/>
    </source>
</evidence>
<feature type="transmembrane region" description="Helical" evidence="10">
    <location>
        <begin position="190"/>
        <end position="212"/>
    </location>
</feature>
<evidence type="ECO:0000313" key="13">
    <source>
        <dbReference type="Proteomes" id="UP000001876"/>
    </source>
</evidence>
<evidence type="ECO:0000256" key="1">
    <source>
        <dbReference type="ARBA" id="ARBA00004477"/>
    </source>
</evidence>
<dbReference type="OMA" id="ALWHLWI"/>
<organism evidence="13">
    <name type="scientific">Micromonas pusilla (strain CCMP1545)</name>
    <name type="common">Picoplanktonic green alga</name>
    <dbReference type="NCBI Taxonomy" id="564608"/>
    <lineage>
        <taxon>Eukaryota</taxon>
        <taxon>Viridiplantae</taxon>
        <taxon>Chlorophyta</taxon>
        <taxon>Mamiellophyceae</taxon>
        <taxon>Mamiellales</taxon>
        <taxon>Mamiellaceae</taxon>
        <taxon>Micromonas</taxon>
    </lineage>
</organism>
<keyword evidence="8 10" id="KW-0472">Membrane</keyword>
<dbReference type="AlphaFoldDB" id="C1MV77"/>
<evidence type="ECO:0000313" key="12">
    <source>
        <dbReference type="EMBL" id="EEH56751.1"/>
    </source>
</evidence>
<sequence length="489" mass="52264">MHLSPRVAAAIALASVLLRFVLAARGWGEILHARPELSSAVDAATRLREGDALRRLGQSPYAGSALHAPPLLLAALAPRIASAPTIGTRAVAPFVVFDVLAAFALFFASRRIEARRIVWSRAGSAGGPGASAAAKREASRRVASTPWTVAALSLANPLAIASCVACSCAGLRTAALAFLIFGASCGNPHVAGFGLATSAYLGGIAPLAMLFAPTASAIAKGGAEGHRPGVDGGMRGREIARRSAAEVSGHSPATATAKLFAWTTTWLFALTWLSTDILRGHASFDDWFRACYVYLLVPDDLAPNLGAHWYFFSELFDHFVGFYRFVFAFFPAFLATPLTIRFIDSRPTFAIFGVTCLGCIMHPYPTLGDAARYLSLLPLFSEELAAFHPGAAFAVVAGFFYVILLSPIFWRLWIVDRVANANFFYAVTLTYFAVQSGLFIECARVVLRHDFSTKVALGLDKESLLRAAAAAEGGSDDDDDDDHHHDHAD</sequence>
<reference evidence="12 13" key="1">
    <citation type="journal article" date="2009" name="Science">
        <title>Green evolution and dynamic adaptations revealed by genomes of the marine picoeukaryotes Micromonas.</title>
        <authorList>
            <person name="Worden A.Z."/>
            <person name="Lee J.H."/>
            <person name="Mock T."/>
            <person name="Rouze P."/>
            <person name="Simmons M.P."/>
            <person name="Aerts A.L."/>
            <person name="Allen A.E."/>
            <person name="Cuvelier M.L."/>
            <person name="Derelle E."/>
            <person name="Everett M.V."/>
            <person name="Foulon E."/>
            <person name="Grimwood J."/>
            <person name="Gundlach H."/>
            <person name="Henrissat B."/>
            <person name="Napoli C."/>
            <person name="McDonald S.M."/>
            <person name="Parker M.S."/>
            <person name="Rombauts S."/>
            <person name="Salamov A."/>
            <person name="Von Dassow P."/>
            <person name="Badger J.H."/>
            <person name="Coutinho P.M."/>
            <person name="Demir E."/>
            <person name="Dubchak I."/>
            <person name="Gentemann C."/>
            <person name="Eikrem W."/>
            <person name="Gready J.E."/>
            <person name="John U."/>
            <person name="Lanier W."/>
            <person name="Lindquist E.A."/>
            <person name="Lucas S."/>
            <person name="Mayer K.F."/>
            <person name="Moreau H."/>
            <person name="Not F."/>
            <person name="Otillar R."/>
            <person name="Panaud O."/>
            <person name="Pangilinan J."/>
            <person name="Paulsen I."/>
            <person name="Piegu B."/>
            <person name="Poliakov A."/>
            <person name="Robbens S."/>
            <person name="Schmutz J."/>
            <person name="Toulza E."/>
            <person name="Wyss T."/>
            <person name="Zelensky A."/>
            <person name="Zhou K."/>
            <person name="Armbrust E.V."/>
            <person name="Bhattacharya D."/>
            <person name="Goodenough U.W."/>
            <person name="Van de Peer Y."/>
            <person name="Grigoriev I.V."/>
        </authorList>
    </citation>
    <scope>NUCLEOTIDE SEQUENCE [LARGE SCALE GENOMIC DNA]</scope>
    <source>
        <strain evidence="12 13">CCMP1545</strain>
    </source>
</reference>
<dbReference type="GO" id="GO:0006506">
    <property type="term" value="P:GPI anchor biosynthetic process"/>
    <property type="evidence" value="ECO:0007669"/>
    <property type="project" value="UniProtKB-UniPathway"/>
</dbReference>